<comment type="caution">
    <text evidence="1">The sequence shown here is derived from an EMBL/GenBank/DDBJ whole genome shotgun (WGS) entry which is preliminary data.</text>
</comment>
<sequence length="117" mass="12580">MTVSVFIINGNGPEGLHLGNGDSEDAVFHRSSQLIHGRVLRKLEGALEPAAPATHVAPRVRGSFPGVAAPFAVDPDRPSLHDLDPDFIPREARDVGSEDVGVRCLLPVHVVRKEHRG</sequence>
<accession>A0ABU6X572</accession>
<proteinExistence type="predicted"/>
<protein>
    <submittedName>
        <fullName evidence="1">Uncharacterized protein</fullName>
    </submittedName>
</protein>
<name>A0ABU6X572_9FABA</name>
<reference evidence="1 2" key="1">
    <citation type="journal article" date="2023" name="Plants (Basel)">
        <title>Bridging the Gap: Combining Genomics and Transcriptomics Approaches to Understand Stylosanthes scabra, an Orphan Legume from the Brazilian Caatinga.</title>
        <authorList>
            <person name="Ferreira-Neto J.R.C."/>
            <person name="da Silva M.D."/>
            <person name="Binneck E."/>
            <person name="de Melo N.F."/>
            <person name="da Silva R.H."/>
            <person name="de Melo A.L.T.M."/>
            <person name="Pandolfi V."/>
            <person name="Bustamante F.O."/>
            <person name="Brasileiro-Vidal A.C."/>
            <person name="Benko-Iseppon A.M."/>
        </authorList>
    </citation>
    <scope>NUCLEOTIDE SEQUENCE [LARGE SCALE GENOMIC DNA]</scope>
    <source>
        <tissue evidence="1">Leaves</tissue>
    </source>
</reference>
<evidence type="ECO:0000313" key="1">
    <source>
        <dbReference type="EMBL" id="MED6193097.1"/>
    </source>
</evidence>
<organism evidence="1 2">
    <name type="scientific">Stylosanthes scabra</name>
    <dbReference type="NCBI Taxonomy" id="79078"/>
    <lineage>
        <taxon>Eukaryota</taxon>
        <taxon>Viridiplantae</taxon>
        <taxon>Streptophyta</taxon>
        <taxon>Embryophyta</taxon>
        <taxon>Tracheophyta</taxon>
        <taxon>Spermatophyta</taxon>
        <taxon>Magnoliopsida</taxon>
        <taxon>eudicotyledons</taxon>
        <taxon>Gunneridae</taxon>
        <taxon>Pentapetalae</taxon>
        <taxon>rosids</taxon>
        <taxon>fabids</taxon>
        <taxon>Fabales</taxon>
        <taxon>Fabaceae</taxon>
        <taxon>Papilionoideae</taxon>
        <taxon>50 kb inversion clade</taxon>
        <taxon>dalbergioids sensu lato</taxon>
        <taxon>Dalbergieae</taxon>
        <taxon>Pterocarpus clade</taxon>
        <taxon>Stylosanthes</taxon>
    </lineage>
</organism>
<keyword evidence="2" id="KW-1185">Reference proteome</keyword>
<evidence type="ECO:0000313" key="2">
    <source>
        <dbReference type="Proteomes" id="UP001341840"/>
    </source>
</evidence>
<dbReference type="EMBL" id="JASCZI010211492">
    <property type="protein sequence ID" value="MED6193097.1"/>
    <property type="molecule type" value="Genomic_DNA"/>
</dbReference>
<gene>
    <name evidence="1" type="ORF">PIB30_015750</name>
</gene>
<dbReference type="Proteomes" id="UP001341840">
    <property type="component" value="Unassembled WGS sequence"/>
</dbReference>